<sequence length="69" mass="7570">MVINVERGFIYMGGTDIHYRMGGKVMDTAGAGYGKAVAETVNRVVCGLNVLRVKRLYNYKTDEGGIIRA</sequence>
<gene>
    <name evidence="1" type="ORF">K1Y79_02630</name>
</gene>
<proteinExistence type="predicted"/>
<dbReference type="EMBL" id="JAICCF010000001">
    <property type="protein sequence ID" value="MBW8683218.1"/>
    <property type="molecule type" value="Genomic_DNA"/>
</dbReference>
<accession>A0ABS7G9M3</accession>
<evidence type="ECO:0000313" key="1">
    <source>
        <dbReference type="EMBL" id="MBW8683218.1"/>
    </source>
</evidence>
<name>A0ABS7G9M3_9BACT</name>
<reference evidence="1 2" key="1">
    <citation type="submission" date="2021-08" db="EMBL/GenBank/DDBJ databases">
        <title>The genome sequence of Chitinophaga sp. B61.</title>
        <authorList>
            <person name="Zhang X."/>
        </authorList>
    </citation>
    <scope>NUCLEOTIDE SEQUENCE [LARGE SCALE GENOMIC DNA]</scope>
    <source>
        <strain evidence="1 2">B61</strain>
    </source>
</reference>
<evidence type="ECO:0000313" key="2">
    <source>
        <dbReference type="Proteomes" id="UP000812961"/>
    </source>
</evidence>
<organism evidence="1 2">
    <name type="scientific">Chitinophaga rhizophila</name>
    <dbReference type="NCBI Taxonomy" id="2866212"/>
    <lineage>
        <taxon>Bacteria</taxon>
        <taxon>Pseudomonadati</taxon>
        <taxon>Bacteroidota</taxon>
        <taxon>Chitinophagia</taxon>
        <taxon>Chitinophagales</taxon>
        <taxon>Chitinophagaceae</taxon>
        <taxon>Chitinophaga</taxon>
    </lineage>
</organism>
<protein>
    <submittedName>
        <fullName evidence="1">Uncharacterized protein</fullName>
    </submittedName>
</protein>
<comment type="caution">
    <text evidence="1">The sequence shown here is derived from an EMBL/GenBank/DDBJ whole genome shotgun (WGS) entry which is preliminary data.</text>
</comment>
<dbReference type="Proteomes" id="UP000812961">
    <property type="component" value="Unassembled WGS sequence"/>
</dbReference>
<keyword evidence="2" id="KW-1185">Reference proteome</keyword>